<dbReference type="EMBL" id="CAJPEV010003464">
    <property type="protein sequence ID" value="CAG0899812.1"/>
    <property type="molecule type" value="Genomic_DNA"/>
</dbReference>
<evidence type="ECO:0000313" key="2">
    <source>
        <dbReference type="EMBL" id="CAD7251331.1"/>
    </source>
</evidence>
<sequence>MKIDEHSPRASIQVNRPLSMKKEEIRPRKRKTKSHNPGTPMQGGSLQGGSIQGGSIPSTPSMSNSTPSPRYSNYSAPSSIGTDRDNSHDQYNPEQRPHDRFPSTEAGTFKTVSYQLPPLEPMVGGVEMGRPQEVLEGEGPTDSPADAQGSNPLPNGRGARDISGLADGVVPERRTPGCRRPTRLSVAFVAGEEALQLRLTTFLGMHLVYLEGIQCSRLEVLSWQREMQRLSLHEQVRQKGLEPALLWVCPSGAFSNMRDFSITFSRSHGYGLLGRELRHPAPPSRSSVLSHGDLRGDFGCQNHATAQDRSRRGLDMTTASPACTTSCTLREGAAWRCTVATALGVVDITTSSPFRITIRLWTPEATWGYLGMAFVPGFFFSSTSKVASRAPLFREAAGSNGVEASSSLYGIESREDAVKLEDESEDAVLEPEDADFELE</sequence>
<proteinExistence type="predicted"/>
<gene>
    <name evidence="2" type="ORF">DSTB1V02_LOCUS11098</name>
</gene>
<evidence type="ECO:0000313" key="3">
    <source>
        <dbReference type="Proteomes" id="UP000677054"/>
    </source>
</evidence>
<dbReference type="AlphaFoldDB" id="A0A7R9AC30"/>
<feature type="compositionally biased region" description="Low complexity" evidence="1">
    <location>
        <begin position="53"/>
        <end position="69"/>
    </location>
</feature>
<feature type="region of interest" description="Disordered" evidence="1">
    <location>
        <begin position="1"/>
        <end position="106"/>
    </location>
</feature>
<organism evidence="2">
    <name type="scientific">Darwinula stevensoni</name>
    <dbReference type="NCBI Taxonomy" id="69355"/>
    <lineage>
        <taxon>Eukaryota</taxon>
        <taxon>Metazoa</taxon>
        <taxon>Ecdysozoa</taxon>
        <taxon>Arthropoda</taxon>
        <taxon>Crustacea</taxon>
        <taxon>Oligostraca</taxon>
        <taxon>Ostracoda</taxon>
        <taxon>Podocopa</taxon>
        <taxon>Podocopida</taxon>
        <taxon>Darwinulocopina</taxon>
        <taxon>Darwinuloidea</taxon>
        <taxon>Darwinulidae</taxon>
        <taxon>Darwinula</taxon>
    </lineage>
</organism>
<feature type="region of interest" description="Disordered" evidence="1">
    <location>
        <begin position="133"/>
        <end position="177"/>
    </location>
</feature>
<dbReference type="Proteomes" id="UP000677054">
    <property type="component" value="Unassembled WGS sequence"/>
</dbReference>
<keyword evidence="3" id="KW-1185">Reference proteome</keyword>
<feature type="compositionally biased region" description="Acidic residues" evidence="1">
    <location>
        <begin position="422"/>
        <end position="439"/>
    </location>
</feature>
<evidence type="ECO:0000256" key="1">
    <source>
        <dbReference type="SAM" id="MobiDB-lite"/>
    </source>
</evidence>
<dbReference type="EMBL" id="LR902981">
    <property type="protein sequence ID" value="CAD7251331.1"/>
    <property type="molecule type" value="Genomic_DNA"/>
</dbReference>
<protein>
    <submittedName>
        <fullName evidence="2">Uncharacterized protein</fullName>
    </submittedName>
</protein>
<feature type="compositionally biased region" description="Polar residues" evidence="1">
    <location>
        <begin position="70"/>
        <end position="81"/>
    </location>
</feature>
<accession>A0A7R9AC30</accession>
<feature type="region of interest" description="Disordered" evidence="1">
    <location>
        <begin position="420"/>
        <end position="439"/>
    </location>
</feature>
<reference evidence="2" key="1">
    <citation type="submission" date="2020-11" db="EMBL/GenBank/DDBJ databases">
        <authorList>
            <person name="Tran Van P."/>
        </authorList>
    </citation>
    <scope>NUCLEOTIDE SEQUENCE</scope>
</reference>
<name>A0A7R9AC30_9CRUS</name>